<proteinExistence type="predicted"/>
<evidence type="ECO:0000313" key="9">
    <source>
        <dbReference type="Ensembl" id="ENSPNYP00000006091.1"/>
    </source>
</evidence>
<dbReference type="Ensembl" id="ENSPNYT00000006243.1">
    <property type="protein sequence ID" value="ENSPNYP00000006091.1"/>
    <property type="gene ID" value="ENSPNYG00000004685.1"/>
</dbReference>
<evidence type="ECO:0000256" key="5">
    <source>
        <dbReference type="ARBA" id="ARBA00032234"/>
    </source>
</evidence>
<dbReference type="GO" id="GO:0000151">
    <property type="term" value="C:ubiquitin ligase complex"/>
    <property type="evidence" value="ECO:0007669"/>
    <property type="project" value="TreeGrafter"/>
</dbReference>
<evidence type="ECO:0000256" key="2">
    <source>
        <dbReference type="ARBA" id="ARBA00012485"/>
    </source>
</evidence>
<evidence type="ECO:0000256" key="4">
    <source>
        <dbReference type="ARBA" id="ARBA00029737"/>
    </source>
</evidence>
<dbReference type="GO" id="GO:0043161">
    <property type="term" value="P:proteasome-mediated ubiquitin-dependent protein catabolic process"/>
    <property type="evidence" value="ECO:0007669"/>
    <property type="project" value="TreeGrafter"/>
</dbReference>
<evidence type="ECO:0000256" key="3">
    <source>
        <dbReference type="ARBA" id="ARBA00013646"/>
    </source>
</evidence>
<dbReference type="EC" id="2.3.2.26" evidence="2"/>
<dbReference type="GO" id="GO:0005829">
    <property type="term" value="C:cytosol"/>
    <property type="evidence" value="ECO:0007669"/>
    <property type="project" value="TreeGrafter"/>
</dbReference>
<name>A0A3B4FA46_9CICH</name>
<dbReference type="GO" id="GO:0000209">
    <property type="term" value="P:protein polyubiquitination"/>
    <property type="evidence" value="ECO:0007669"/>
    <property type="project" value="TreeGrafter"/>
</dbReference>
<dbReference type="GO" id="GO:0061630">
    <property type="term" value="F:ubiquitin protein ligase activity"/>
    <property type="evidence" value="ECO:0007669"/>
    <property type="project" value="UniProtKB-EC"/>
</dbReference>
<dbReference type="GO" id="GO:0006513">
    <property type="term" value="P:protein monoubiquitination"/>
    <property type="evidence" value="ECO:0007669"/>
    <property type="project" value="TreeGrafter"/>
</dbReference>
<dbReference type="PANTHER" id="PTHR31531">
    <property type="entry name" value="E3 UBIQUITIN-PROTEIN LIGASE E3D FAMILY MEMBER"/>
    <property type="match status" value="1"/>
</dbReference>
<organism evidence="9">
    <name type="scientific">Pundamilia nyererei</name>
    <dbReference type="NCBI Taxonomy" id="303518"/>
    <lineage>
        <taxon>Eukaryota</taxon>
        <taxon>Metazoa</taxon>
        <taxon>Chordata</taxon>
        <taxon>Craniata</taxon>
        <taxon>Vertebrata</taxon>
        <taxon>Euteleostomi</taxon>
        <taxon>Actinopterygii</taxon>
        <taxon>Neopterygii</taxon>
        <taxon>Teleostei</taxon>
        <taxon>Neoteleostei</taxon>
        <taxon>Acanthomorphata</taxon>
        <taxon>Ovalentaria</taxon>
        <taxon>Cichlomorphae</taxon>
        <taxon>Cichliformes</taxon>
        <taxon>Cichlidae</taxon>
        <taxon>African cichlids</taxon>
        <taxon>Pseudocrenilabrinae</taxon>
        <taxon>Haplochromini</taxon>
        <taxon>Pundamilia</taxon>
    </lineage>
</organism>
<dbReference type="STRING" id="303518.ENSPNYP00000006091"/>
<comment type="function">
    <text evidence="7">E3 ubiquitin-protein ligase which accepts ubiquitin from specific E2 ubiquitin-conjugating enzymes, and transfers it to substrates, generally promoting their degradation by the proteasome. Independently of its E3 ubiquitin-protein ligase activity, acts as an inhibitor of CPSF3 endonuclease activity by blocking CPSF3 active site.</text>
</comment>
<dbReference type="Pfam" id="PF09814">
    <property type="entry name" value="HECT_2"/>
    <property type="match status" value="1"/>
</dbReference>
<reference evidence="9" key="1">
    <citation type="submission" date="2023-09" db="UniProtKB">
        <authorList>
            <consortium name="Ensembl"/>
        </authorList>
    </citation>
    <scope>IDENTIFICATION</scope>
</reference>
<comment type="catalytic activity">
    <reaction evidence="1">
        <text>S-ubiquitinyl-[E2 ubiquitin-conjugating enzyme]-L-cysteine + [acceptor protein]-L-lysine = [E2 ubiquitin-conjugating enzyme]-L-cysteine + N(6)-ubiquitinyl-[acceptor protein]-L-lysine.</text>
        <dbReference type="EC" id="2.3.2.26"/>
    </reaction>
</comment>
<evidence type="ECO:0000256" key="6">
    <source>
        <dbReference type="ARBA" id="ARBA00032298"/>
    </source>
</evidence>
<dbReference type="GO" id="GO:0045765">
    <property type="term" value="P:regulation of angiogenesis"/>
    <property type="evidence" value="ECO:0007669"/>
    <property type="project" value="Ensembl"/>
</dbReference>
<dbReference type="GO" id="GO:0051865">
    <property type="term" value="P:protein autoubiquitination"/>
    <property type="evidence" value="ECO:0007669"/>
    <property type="project" value="TreeGrafter"/>
</dbReference>
<dbReference type="AlphaFoldDB" id="A0A3B4FA46"/>
<dbReference type="GO" id="GO:0061074">
    <property type="term" value="P:regulation of neural retina development"/>
    <property type="evidence" value="ECO:0007669"/>
    <property type="project" value="Ensembl"/>
</dbReference>
<evidence type="ECO:0000256" key="1">
    <source>
        <dbReference type="ARBA" id="ARBA00000885"/>
    </source>
</evidence>
<dbReference type="GO" id="GO:0030332">
    <property type="term" value="F:cyclin binding"/>
    <property type="evidence" value="ECO:0007669"/>
    <property type="project" value="TreeGrafter"/>
</dbReference>
<sequence length="347" mass="37923">LLFRKDVAQTPADVAITSGDSSLHIRTPRGVLYLTLPAGVTFEQGSCIPTPAGESCGEELHFRLRISVERSTDEGNAQGDLPLSSCAPTCQDKNKRVLPLPNGNWNAIVDDWCCHPDPFANKKLLPRAEDCLMGDSFVLLARDGSCEQTLTEEVSPVGTEDSQDPKVRDVQQKCMCEPSPVWCLPETLKLYVTQVVVEPAVGDRKSLFVERTVAVRLLELSNSLSTYHFSVQTPDGKAFLLLWLLNSDSIIASVPETRVGTESSNGSPALHSPSPRATRALKLLYIACSDTGIHVIGHPVVLPLKVCEELLQVMDDSNSTLPASMRFYINTNIMLNLDEATFPSSFL</sequence>
<dbReference type="InterPro" id="IPR019193">
    <property type="entry name" value="UBQ-conj_enz_E2-bd_prot"/>
</dbReference>
<evidence type="ECO:0000256" key="7">
    <source>
        <dbReference type="ARBA" id="ARBA00053831"/>
    </source>
</evidence>
<accession>A0A3B4FA46</accession>
<protein>
    <recommendedName>
        <fullName evidence="3">E3 ubiquitin-protein ligase E3D</fullName>
        <ecNumber evidence="2">2.3.2.26</ecNumber>
    </recommendedName>
    <alternativeName>
        <fullName evidence="6">HECT-type E3 ubiquitin transferase E3D</fullName>
    </alternativeName>
    <alternativeName>
        <fullName evidence="5">UbcH10-binding protein with a HECT-like domain</fullName>
    </alternativeName>
    <alternativeName>
        <fullName evidence="4">Ubiquitin-conjugating enzyme E2C-binding protein</fullName>
    </alternativeName>
</protein>
<comment type="subunit">
    <text evidence="8">Interacts with UBE2C/UbcH10 (E2 ubiquitin-conjugating enzyme). In vitro, interacts with cyclin-B.</text>
</comment>
<evidence type="ECO:0000256" key="8">
    <source>
        <dbReference type="ARBA" id="ARBA00064185"/>
    </source>
</evidence>
<dbReference type="GO" id="GO:1902908">
    <property type="term" value="P:regulation of melanosome transport"/>
    <property type="evidence" value="ECO:0007669"/>
    <property type="project" value="Ensembl"/>
</dbReference>
<dbReference type="GO" id="GO:0005634">
    <property type="term" value="C:nucleus"/>
    <property type="evidence" value="ECO:0007669"/>
    <property type="project" value="TreeGrafter"/>
</dbReference>
<dbReference type="GeneTree" id="ENSGT00390000003986"/>
<dbReference type="PANTHER" id="PTHR31531:SF2">
    <property type="entry name" value="E3 UBIQUITIN-PROTEIN LIGASE E3D"/>
    <property type="match status" value="1"/>
</dbReference>
<dbReference type="GO" id="GO:0031624">
    <property type="term" value="F:ubiquitin conjugating enzyme binding"/>
    <property type="evidence" value="ECO:0007669"/>
    <property type="project" value="TreeGrafter"/>
</dbReference>